<dbReference type="Pfam" id="PF07683">
    <property type="entry name" value="CobW_C"/>
    <property type="match status" value="1"/>
</dbReference>
<evidence type="ECO:0000256" key="4">
    <source>
        <dbReference type="ARBA" id="ARBA00023186"/>
    </source>
</evidence>
<name>A0A0L8IFW3_OCTBM</name>
<protein>
    <recommendedName>
        <fullName evidence="5">CobW C-terminal domain-containing protein</fullName>
    </recommendedName>
</protein>
<dbReference type="InterPro" id="IPR051316">
    <property type="entry name" value="Zinc-reg_GTPase_activator"/>
</dbReference>
<reference evidence="6" key="1">
    <citation type="submission" date="2015-07" db="EMBL/GenBank/DDBJ databases">
        <title>MeaNS - Measles Nucleotide Surveillance Program.</title>
        <authorList>
            <person name="Tran T."/>
            <person name="Druce J."/>
        </authorList>
    </citation>
    <scope>NUCLEOTIDE SEQUENCE</scope>
    <source>
        <strain evidence="6">UCB-OBI-ISO-001</strain>
        <tissue evidence="6">Gonad</tissue>
    </source>
</reference>
<dbReference type="GO" id="GO:0005737">
    <property type="term" value="C:cytoplasm"/>
    <property type="evidence" value="ECO:0007669"/>
    <property type="project" value="TreeGrafter"/>
</dbReference>
<dbReference type="PANTHER" id="PTHR13748">
    <property type="entry name" value="COBW-RELATED"/>
    <property type="match status" value="1"/>
</dbReference>
<evidence type="ECO:0000259" key="5">
    <source>
        <dbReference type="Pfam" id="PF07683"/>
    </source>
</evidence>
<dbReference type="AlphaFoldDB" id="A0A0L8IFW3"/>
<evidence type="ECO:0000313" key="6">
    <source>
        <dbReference type="EMBL" id="KOG00345.1"/>
    </source>
</evidence>
<organism evidence="6">
    <name type="scientific">Octopus bimaculoides</name>
    <name type="common">California two-spotted octopus</name>
    <dbReference type="NCBI Taxonomy" id="37653"/>
    <lineage>
        <taxon>Eukaryota</taxon>
        <taxon>Metazoa</taxon>
        <taxon>Spiralia</taxon>
        <taxon>Lophotrochozoa</taxon>
        <taxon>Mollusca</taxon>
        <taxon>Cephalopoda</taxon>
        <taxon>Coleoidea</taxon>
        <taxon>Octopodiformes</taxon>
        <taxon>Octopoda</taxon>
        <taxon>Incirrata</taxon>
        <taxon>Octopodidae</taxon>
        <taxon>Octopus</taxon>
    </lineage>
</organism>
<keyword evidence="2" id="KW-0862">Zinc</keyword>
<keyword evidence="4" id="KW-0143">Chaperone</keyword>
<dbReference type="Gene3D" id="3.30.1220.10">
    <property type="entry name" value="CobW-like, C-terminal domain"/>
    <property type="match status" value="1"/>
</dbReference>
<keyword evidence="3" id="KW-0342">GTP-binding</keyword>
<gene>
    <name evidence="6" type="ORF">OCBIM_22005138mg</name>
</gene>
<dbReference type="PANTHER" id="PTHR13748:SF31">
    <property type="entry name" value="ZINC-REGULATED GTPASE METALLOPROTEIN ACTIVATOR 1A-RELATED"/>
    <property type="match status" value="1"/>
</dbReference>
<feature type="domain" description="CobW C-terminal" evidence="5">
    <location>
        <begin position="26"/>
        <end position="93"/>
    </location>
</feature>
<dbReference type="OrthoDB" id="258627at2759"/>
<evidence type="ECO:0000256" key="1">
    <source>
        <dbReference type="ARBA" id="ARBA00022741"/>
    </source>
</evidence>
<evidence type="ECO:0000256" key="3">
    <source>
        <dbReference type="ARBA" id="ARBA00023134"/>
    </source>
</evidence>
<dbReference type="InterPro" id="IPR011629">
    <property type="entry name" value="CobW-like_C"/>
</dbReference>
<dbReference type="InterPro" id="IPR036627">
    <property type="entry name" value="CobW-likC_sf"/>
</dbReference>
<proteinExistence type="predicted"/>
<evidence type="ECO:0000256" key="2">
    <source>
        <dbReference type="ARBA" id="ARBA00022833"/>
    </source>
</evidence>
<accession>A0A0L8IFW3</accession>
<dbReference type="SUPFAM" id="SSF90002">
    <property type="entry name" value="Hypothetical protein YjiA, C-terminal domain"/>
    <property type="match status" value="1"/>
</dbReference>
<dbReference type="EMBL" id="KQ415813">
    <property type="protein sequence ID" value="KOG00345.1"/>
    <property type="molecule type" value="Genomic_DNA"/>
</dbReference>
<sequence>MESVTQSSVEQFLQNLLWEKTICDAGGNPMEVFRMKALLFLADNPRRVILQSVHELFDFQQTTEWADTDNKCCRFVFIGRHLDKDILQKNLLTFVAKDEH</sequence>
<dbReference type="GO" id="GO:0005525">
    <property type="term" value="F:GTP binding"/>
    <property type="evidence" value="ECO:0007669"/>
    <property type="project" value="UniProtKB-KW"/>
</dbReference>
<keyword evidence="1" id="KW-0547">Nucleotide-binding</keyword>